<proteinExistence type="predicted"/>
<accession>A0ABX2AWM0</accession>
<dbReference type="GeneID" id="82157271"/>
<dbReference type="EMBL" id="JABKKE010000007">
    <property type="protein sequence ID" value="NPE13843.1"/>
    <property type="molecule type" value="Genomic_DNA"/>
</dbReference>
<sequence length="549" mass="59290">MKLKYLFTAIVSALLLTGCSEDNEPAGQLGNIGLSTTYAVIPDEGGEATVNITANDNWEITNVAIDEETGKQVIAKDGEPVRDKNGKATETWFTLSQLSGTANTRENPTTELKIKADRIDGGREMELQIKIGSNMQFLKVRQGAMEAVSASCAEVIAGADGKTYRVKGICTSIANTTYGNWYLNDGTGEVYIYGTLDANGGKQNFLSLNIEVGDEVELEGPKTTYSGNVVELVDVTVIKITKSLIKVVSPEATISKDGGELEVKVAYKGKGAYADIPADAQEWIRYKTTEFIAGVPSKIEQNPADTAVFKFDIMANVAGAREGKIAFNSGNGSGTSNVEYTFTQEGAIEEVTIADFLSREEGSAQYKISGIVTKIVNTTYGNIYIKDATGEAYIYGLLTSKGQSKQFETMGIEEGDVVTVVGTRSSYKGNPQMPNAVYQSHIDVTPISTAKFRNVEDSKDKYYMLTGKVEKVTEAGAKDDIETYGNFNLTDESGSVYVYGVTTGWNGERKKFGTLGVGYGDEITILAYKDTYKGLVEAVGIYVSHKKAE</sequence>
<dbReference type="PROSITE" id="PS51257">
    <property type="entry name" value="PROKAR_LIPOPROTEIN"/>
    <property type="match status" value="1"/>
</dbReference>
<reference evidence="1 2" key="1">
    <citation type="submission" date="2020-05" db="EMBL/GenBank/DDBJ databases">
        <title>Distinct polysaccharide utilization as determinants for interspecies competition between intestinal Prevotella spp.</title>
        <authorList>
            <person name="Galvez E.J.C."/>
            <person name="Iljazovic A."/>
            <person name="Strowig T."/>
        </authorList>
    </citation>
    <scope>NUCLEOTIDE SEQUENCE [LARGE SCALE GENOMIC DNA]</scope>
    <source>
        <strain evidence="1 2">PROD</strain>
    </source>
</reference>
<dbReference type="InterPro" id="IPR013783">
    <property type="entry name" value="Ig-like_fold"/>
</dbReference>
<evidence type="ECO:0000313" key="1">
    <source>
        <dbReference type="EMBL" id="NPE13843.1"/>
    </source>
</evidence>
<name>A0ABX2AWM0_9BACT</name>
<organism evidence="1 2">
    <name type="scientific">Xylanibacter rodentium</name>
    <dbReference type="NCBI Taxonomy" id="2736289"/>
    <lineage>
        <taxon>Bacteria</taxon>
        <taxon>Pseudomonadati</taxon>
        <taxon>Bacteroidota</taxon>
        <taxon>Bacteroidia</taxon>
        <taxon>Bacteroidales</taxon>
        <taxon>Prevotellaceae</taxon>
        <taxon>Xylanibacter</taxon>
    </lineage>
</organism>
<dbReference type="RefSeq" id="WP_172175264.1">
    <property type="nucleotide sequence ID" value="NZ_CASGIA010000009.1"/>
</dbReference>
<dbReference type="Proteomes" id="UP001193734">
    <property type="component" value="Unassembled WGS sequence"/>
</dbReference>
<dbReference type="Gene3D" id="2.60.40.10">
    <property type="entry name" value="Immunoglobulins"/>
    <property type="match status" value="1"/>
</dbReference>
<keyword evidence="2" id="KW-1185">Reference proteome</keyword>
<evidence type="ECO:0000313" key="2">
    <source>
        <dbReference type="Proteomes" id="UP001193734"/>
    </source>
</evidence>
<gene>
    <name evidence="1" type="ORF">HPS55_05785</name>
</gene>
<comment type="caution">
    <text evidence="1">The sequence shown here is derived from an EMBL/GenBank/DDBJ whole genome shotgun (WGS) entry which is preliminary data.</text>
</comment>
<protein>
    <submittedName>
        <fullName evidence="1">BACON domain-containing protein</fullName>
    </submittedName>
</protein>